<feature type="binding site" evidence="11">
    <location>
        <begin position="218"/>
        <end position="219"/>
    </location>
    <ligand>
        <name>substrate</name>
    </ligand>
</feature>
<dbReference type="AlphaFoldDB" id="A0A249DZL2"/>
<dbReference type="OrthoDB" id="9805408at2"/>
<sequence>MRFSKMCSLGNDFVIIDAVTQNVHLRSEFICRLANRHTGIGFDQLLLLEPPNSPELDFHYRIFNADGSEVFQCGNGARCLGRFVHLKGLTNKKNIQVSTKTVKMQIHIEEKNQICVNMGEPDFFPKTIPFRSKTIKKIYELDVAEQKLLCGIVSMGNPHCIIQVEKLDSDQIKLIGPLLGCHPSFPEGTNVGFMQIIDRKHIHLRVYERGAGETQACGSGACAAVSIGVQQDLLDEKVHVEQKGGNLDICWKGTGHCLYMTGPADHVYDGVIHMSFKP</sequence>
<feature type="binding site" evidence="11">
    <location>
        <position position="11"/>
    </location>
    <ligand>
        <name>substrate</name>
    </ligand>
</feature>
<dbReference type="GO" id="GO:0009089">
    <property type="term" value="P:lysine biosynthetic process via diaminopimelate"/>
    <property type="evidence" value="ECO:0007669"/>
    <property type="project" value="UniProtKB-UniRule"/>
</dbReference>
<dbReference type="EMBL" id="CP016303">
    <property type="protein sequence ID" value="ASX26779.1"/>
    <property type="molecule type" value="Genomic_DNA"/>
</dbReference>
<dbReference type="Gene3D" id="3.10.310.10">
    <property type="entry name" value="Diaminopimelate Epimerase, Chain A, domain 1"/>
    <property type="match status" value="2"/>
</dbReference>
<dbReference type="PANTHER" id="PTHR31689:SF0">
    <property type="entry name" value="DIAMINOPIMELATE EPIMERASE"/>
    <property type="match status" value="1"/>
</dbReference>
<dbReference type="EC" id="5.1.1.7" evidence="4 11"/>
<dbReference type="NCBIfam" id="TIGR00652">
    <property type="entry name" value="DapF"/>
    <property type="match status" value="1"/>
</dbReference>
<dbReference type="RefSeq" id="WP_016856887.1">
    <property type="nucleotide sequence ID" value="NZ_CP016303.1"/>
</dbReference>
<comment type="similarity">
    <text evidence="3 11">Belongs to the diaminopimelate epimerase family.</text>
</comment>
<feature type="binding site" evidence="11">
    <location>
        <position position="190"/>
    </location>
    <ligand>
        <name>substrate</name>
    </ligand>
</feature>
<feature type="active site" description="Proton donor" evidence="11">
    <location>
        <position position="73"/>
    </location>
</feature>
<organism evidence="12 13">
    <name type="scientific">Candidatus Hamiltonella defensa</name>
    <name type="common">Bemisia tabaci</name>
    <dbReference type="NCBI Taxonomy" id="672795"/>
    <lineage>
        <taxon>Bacteria</taxon>
        <taxon>Pseudomonadati</taxon>
        <taxon>Pseudomonadota</taxon>
        <taxon>Gammaproteobacteria</taxon>
        <taxon>Enterobacterales</taxon>
        <taxon>Enterobacteriaceae</taxon>
        <taxon>aphid secondary symbionts</taxon>
        <taxon>Candidatus Williamhamiltonella</taxon>
    </lineage>
</organism>
<dbReference type="FunFam" id="3.10.310.10:FF:000002">
    <property type="entry name" value="Diaminopimelate epimerase"/>
    <property type="match status" value="1"/>
</dbReference>
<protein>
    <recommendedName>
        <fullName evidence="10 11">Diaminopimelate epimerase</fullName>
        <shortName evidence="11">DAP epimerase</shortName>
        <ecNumber evidence="4 11">5.1.1.7</ecNumber>
    </recommendedName>
    <alternativeName>
        <fullName evidence="11">PLP-independent amino acid racemase</fullName>
    </alternativeName>
</protein>
<dbReference type="Proteomes" id="UP000216438">
    <property type="component" value="Chromosome"/>
</dbReference>
<comment type="subcellular location">
    <subcellularLocation>
        <location evidence="1 11">Cytoplasm</location>
    </subcellularLocation>
</comment>
<comment type="pathway">
    <text evidence="2 11">Amino-acid biosynthesis; L-lysine biosynthesis via DAP pathway; DL-2,6-diaminopimelate from LL-2,6-diaminopimelate: step 1/1.</text>
</comment>
<feature type="active site" description="Proton acceptor" evidence="11">
    <location>
        <position position="217"/>
    </location>
</feature>
<dbReference type="InterPro" id="IPR001653">
    <property type="entry name" value="DAP_epimerase_DapF"/>
</dbReference>
<dbReference type="FunFam" id="3.10.310.10:FF:000001">
    <property type="entry name" value="Diaminopimelate epimerase"/>
    <property type="match status" value="1"/>
</dbReference>
<proteinExistence type="inferred from homology"/>
<evidence type="ECO:0000256" key="10">
    <source>
        <dbReference type="ARBA" id="ARBA00074775"/>
    </source>
</evidence>
<keyword evidence="6 11" id="KW-0028">Amino-acid biosynthesis</keyword>
<feature type="binding site" evidence="11">
    <location>
        <position position="157"/>
    </location>
    <ligand>
        <name>substrate</name>
    </ligand>
</feature>
<keyword evidence="8 11" id="KW-0413">Isomerase</keyword>
<evidence type="ECO:0000256" key="11">
    <source>
        <dbReference type="HAMAP-Rule" id="MF_00197"/>
    </source>
</evidence>
<evidence type="ECO:0000256" key="8">
    <source>
        <dbReference type="ARBA" id="ARBA00023235"/>
    </source>
</evidence>
<accession>A0A249DZL2</accession>
<comment type="catalytic activity">
    <reaction evidence="9 11">
        <text>(2S,6S)-2,6-diaminopimelate = meso-2,6-diaminopimelate</text>
        <dbReference type="Rhea" id="RHEA:15393"/>
        <dbReference type="ChEBI" id="CHEBI:57609"/>
        <dbReference type="ChEBI" id="CHEBI:57791"/>
        <dbReference type="EC" id="5.1.1.7"/>
    </reaction>
</comment>
<reference evidence="12 13" key="2">
    <citation type="submission" date="2017-09" db="EMBL/GenBank/DDBJ databases">
        <title>The genome of whitefly Bemisia tabaci, a global crop pest, provides novel insights into virus transmission, host adaptation and insecticide resistance.</title>
        <authorList>
            <person name="Kaur N."/>
            <person name="Kliot A."/>
            <person name="Pinheiro P.V."/>
            <person name="Luan J."/>
            <person name="Zheng Y."/>
            <person name="Liu W."/>
            <person name="Sun H."/>
            <person name="Yang X."/>
            <person name="Xu Y."/>
            <person name="Luo Y."/>
            <person name="Kruse A."/>
            <person name="Fisher T.W."/>
            <person name="Nelson D.R."/>
            <person name="Elimelech M."/>
            <person name="MacCoss M."/>
            <person name="Johnson R."/>
            <person name="Cohen E."/>
            <person name="Hunter W.B."/>
            <person name="Brown J.K."/>
            <person name="Jander G."/>
            <person name="Cilia M."/>
            <person name="Douglas A.E."/>
            <person name="Ghanim M."/>
            <person name="Simmons A.M."/>
            <person name="Wintermantel W.M."/>
            <person name="Ling K.-S."/>
            <person name="Fei Z."/>
        </authorList>
    </citation>
    <scope>NUCLEOTIDE SEQUENCE [LARGE SCALE GENOMIC DNA]</scope>
    <source>
        <strain evidence="12 13">MEAM1</strain>
    </source>
</reference>
<feature type="binding site" evidence="11">
    <location>
        <begin position="208"/>
        <end position="209"/>
    </location>
    <ligand>
        <name>substrate</name>
    </ligand>
</feature>
<evidence type="ECO:0000256" key="5">
    <source>
        <dbReference type="ARBA" id="ARBA00022490"/>
    </source>
</evidence>
<keyword evidence="7 11" id="KW-0457">Lysine biosynthesis</keyword>
<evidence type="ECO:0000256" key="3">
    <source>
        <dbReference type="ARBA" id="ARBA00010219"/>
    </source>
</evidence>
<evidence type="ECO:0000256" key="4">
    <source>
        <dbReference type="ARBA" id="ARBA00013080"/>
    </source>
</evidence>
<gene>
    <name evidence="11" type="primary">dapF</name>
    <name evidence="12" type="ORF">BA171_07105</name>
</gene>
<feature type="binding site" evidence="11">
    <location>
        <position position="64"/>
    </location>
    <ligand>
        <name>substrate</name>
    </ligand>
</feature>
<reference evidence="13" key="1">
    <citation type="submission" date="2016-06" db="EMBL/GenBank/DDBJ databases">
        <authorList>
            <person name="Chen W."/>
            <person name="Hasegawa D.K."/>
        </authorList>
    </citation>
    <scope>NUCLEOTIDE SEQUENCE [LARGE SCALE GENOMIC DNA]</scope>
    <source>
        <strain evidence="13">MEAM1</strain>
    </source>
</reference>
<feature type="site" description="Important for dimerization" evidence="11">
    <location>
        <position position="268"/>
    </location>
</feature>
<evidence type="ECO:0000313" key="12">
    <source>
        <dbReference type="EMBL" id="ASX26779.1"/>
    </source>
</evidence>
<feature type="binding site" evidence="11">
    <location>
        <begin position="74"/>
        <end position="75"/>
    </location>
    <ligand>
        <name>substrate</name>
    </ligand>
</feature>
<dbReference type="GO" id="GO:0005829">
    <property type="term" value="C:cytosol"/>
    <property type="evidence" value="ECO:0007669"/>
    <property type="project" value="TreeGrafter"/>
</dbReference>
<evidence type="ECO:0000256" key="6">
    <source>
        <dbReference type="ARBA" id="ARBA00022605"/>
    </source>
</evidence>
<name>A0A249DZL2_9ENTR</name>
<evidence type="ECO:0000256" key="2">
    <source>
        <dbReference type="ARBA" id="ARBA00005196"/>
    </source>
</evidence>
<dbReference type="InterPro" id="IPR018510">
    <property type="entry name" value="DAP_epimerase_AS"/>
</dbReference>
<evidence type="ECO:0000313" key="13">
    <source>
        <dbReference type="Proteomes" id="UP000216438"/>
    </source>
</evidence>
<evidence type="ECO:0000256" key="1">
    <source>
        <dbReference type="ARBA" id="ARBA00004496"/>
    </source>
</evidence>
<dbReference type="SUPFAM" id="SSF54506">
    <property type="entry name" value="Diaminopimelate epimerase-like"/>
    <property type="match status" value="2"/>
</dbReference>
<comment type="subunit">
    <text evidence="11">Homodimer.</text>
</comment>
<dbReference type="PANTHER" id="PTHR31689">
    <property type="entry name" value="DIAMINOPIMELATE EPIMERASE, CHLOROPLASTIC"/>
    <property type="match status" value="1"/>
</dbReference>
<dbReference type="HAMAP" id="MF_00197">
    <property type="entry name" value="DAP_epimerase"/>
    <property type="match status" value="1"/>
</dbReference>
<evidence type="ECO:0000256" key="7">
    <source>
        <dbReference type="ARBA" id="ARBA00023154"/>
    </source>
</evidence>
<dbReference type="PROSITE" id="PS01326">
    <property type="entry name" value="DAP_EPIMERASE"/>
    <property type="match status" value="1"/>
</dbReference>
<feature type="binding site" evidence="11">
    <location>
        <position position="44"/>
    </location>
    <ligand>
        <name>substrate</name>
    </ligand>
</feature>
<keyword evidence="5 11" id="KW-0963">Cytoplasm</keyword>
<evidence type="ECO:0000256" key="9">
    <source>
        <dbReference type="ARBA" id="ARBA00051712"/>
    </source>
</evidence>
<feature type="site" description="Could be important to modulate the pK values of the two catalytic cysteine residues" evidence="11">
    <location>
        <position position="208"/>
    </location>
</feature>
<feature type="site" description="Could be important to modulate the pK values of the two catalytic cysteine residues" evidence="11">
    <location>
        <position position="159"/>
    </location>
</feature>
<dbReference type="UniPathway" id="UPA00034">
    <property type="reaction ID" value="UER00025"/>
</dbReference>
<dbReference type="Pfam" id="PF01678">
    <property type="entry name" value="DAP_epimerase"/>
    <property type="match status" value="2"/>
</dbReference>
<dbReference type="GO" id="GO:0008837">
    <property type="term" value="F:diaminopimelate epimerase activity"/>
    <property type="evidence" value="ECO:0007669"/>
    <property type="project" value="UniProtKB-UniRule"/>
</dbReference>
<comment type="function">
    <text evidence="11">Catalyzes the stereoinversion of LL-2,6-diaminopimelate (L,L-DAP) to meso-diaminopimelate (meso-DAP), a precursor of L-lysine and an essential component of the bacterial peptidoglycan.</text>
</comment>